<keyword evidence="1" id="KW-0472">Membrane</keyword>
<proteinExistence type="predicted"/>
<protein>
    <submittedName>
        <fullName evidence="2">Uncharacterized protein</fullName>
    </submittedName>
</protein>
<dbReference type="EMBL" id="GGEC01089267">
    <property type="protein sequence ID" value="MBX69751.1"/>
    <property type="molecule type" value="Transcribed_RNA"/>
</dbReference>
<name>A0A2P2QS69_RHIMU</name>
<evidence type="ECO:0000313" key="2">
    <source>
        <dbReference type="EMBL" id="MBX69751.1"/>
    </source>
</evidence>
<organism evidence="2">
    <name type="scientific">Rhizophora mucronata</name>
    <name type="common">Asiatic mangrove</name>
    <dbReference type="NCBI Taxonomy" id="61149"/>
    <lineage>
        <taxon>Eukaryota</taxon>
        <taxon>Viridiplantae</taxon>
        <taxon>Streptophyta</taxon>
        <taxon>Embryophyta</taxon>
        <taxon>Tracheophyta</taxon>
        <taxon>Spermatophyta</taxon>
        <taxon>Magnoliopsida</taxon>
        <taxon>eudicotyledons</taxon>
        <taxon>Gunneridae</taxon>
        <taxon>Pentapetalae</taxon>
        <taxon>rosids</taxon>
        <taxon>fabids</taxon>
        <taxon>Malpighiales</taxon>
        <taxon>Rhizophoraceae</taxon>
        <taxon>Rhizophora</taxon>
    </lineage>
</organism>
<reference evidence="2" key="1">
    <citation type="submission" date="2018-02" db="EMBL/GenBank/DDBJ databases">
        <title>Rhizophora mucronata_Transcriptome.</title>
        <authorList>
            <person name="Meera S.P."/>
            <person name="Sreeshan A."/>
            <person name="Augustine A."/>
        </authorList>
    </citation>
    <scope>NUCLEOTIDE SEQUENCE</scope>
    <source>
        <tissue evidence="2">Leaf</tissue>
    </source>
</reference>
<dbReference type="AlphaFoldDB" id="A0A2P2QS69"/>
<sequence>MFCKMNVFLYCIIPDVFTAIIVIS</sequence>
<keyword evidence="1" id="KW-0812">Transmembrane</keyword>
<keyword evidence="1" id="KW-1133">Transmembrane helix</keyword>
<evidence type="ECO:0000256" key="1">
    <source>
        <dbReference type="SAM" id="Phobius"/>
    </source>
</evidence>
<accession>A0A2P2QS69</accession>
<feature type="transmembrane region" description="Helical" evidence="1">
    <location>
        <begin position="7"/>
        <end position="23"/>
    </location>
</feature>